<keyword evidence="4" id="KW-1185">Reference proteome</keyword>
<dbReference type="OrthoDB" id="100006at2759"/>
<name>A0A9P6DYY1_9AGAM</name>
<feature type="signal peptide" evidence="2">
    <location>
        <begin position="1"/>
        <end position="18"/>
    </location>
</feature>
<feature type="transmembrane region" description="Helical" evidence="1">
    <location>
        <begin position="69"/>
        <end position="89"/>
    </location>
</feature>
<proteinExistence type="predicted"/>
<organism evidence="3 4">
    <name type="scientific">Hydnum rufescens UP504</name>
    <dbReference type="NCBI Taxonomy" id="1448309"/>
    <lineage>
        <taxon>Eukaryota</taxon>
        <taxon>Fungi</taxon>
        <taxon>Dikarya</taxon>
        <taxon>Basidiomycota</taxon>
        <taxon>Agaricomycotina</taxon>
        <taxon>Agaricomycetes</taxon>
        <taxon>Cantharellales</taxon>
        <taxon>Hydnaceae</taxon>
        <taxon>Hydnum</taxon>
    </lineage>
</organism>
<protein>
    <submittedName>
        <fullName evidence="3">Uncharacterized protein</fullName>
    </submittedName>
</protein>
<keyword evidence="1" id="KW-0472">Membrane</keyword>
<sequence length="134" mass="14729">MIAEVALVLSALLLFTLAIKHYQRYHGWGPEDPALRIQSGVGILNARWTFDGVVTQGSWCTSKVGDVGAAWFTIAIAIMTFRTIFPALLSQSQARRLAGAMSIFISLFLFLMITITSTTIPHYYGGAGYALLHY</sequence>
<evidence type="ECO:0000256" key="1">
    <source>
        <dbReference type="SAM" id="Phobius"/>
    </source>
</evidence>
<keyword evidence="2" id="KW-0732">Signal</keyword>
<feature type="chain" id="PRO_5040331432" evidence="2">
    <location>
        <begin position="19"/>
        <end position="134"/>
    </location>
</feature>
<dbReference type="Proteomes" id="UP000886523">
    <property type="component" value="Unassembled WGS sequence"/>
</dbReference>
<evidence type="ECO:0000313" key="3">
    <source>
        <dbReference type="EMBL" id="KAF9516444.1"/>
    </source>
</evidence>
<feature type="transmembrane region" description="Helical" evidence="1">
    <location>
        <begin position="101"/>
        <end position="124"/>
    </location>
</feature>
<comment type="caution">
    <text evidence="3">The sequence shown here is derived from an EMBL/GenBank/DDBJ whole genome shotgun (WGS) entry which is preliminary data.</text>
</comment>
<keyword evidence="1" id="KW-1133">Transmembrane helix</keyword>
<evidence type="ECO:0000313" key="4">
    <source>
        <dbReference type="Proteomes" id="UP000886523"/>
    </source>
</evidence>
<dbReference type="AlphaFoldDB" id="A0A9P6DYY1"/>
<accession>A0A9P6DYY1</accession>
<gene>
    <name evidence="3" type="ORF">BS47DRAFT_1390700</name>
</gene>
<reference evidence="3" key="1">
    <citation type="journal article" date="2020" name="Nat. Commun.">
        <title>Large-scale genome sequencing of mycorrhizal fungi provides insights into the early evolution of symbiotic traits.</title>
        <authorList>
            <person name="Miyauchi S."/>
            <person name="Kiss E."/>
            <person name="Kuo A."/>
            <person name="Drula E."/>
            <person name="Kohler A."/>
            <person name="Sanchez-Garcia M."/>
            <person name="Morin E."/>
            <person name="Andreopoulos B."/>
            <person name="Barry K.W."/>
            <person name="Bonito G."/>
            <person name="Buee M."/>
            <person name="Carver A."/>
            <person name="Chen C."/>
            <person name="Cichocki N."/>
            <person name="Clum A."/>
            <person name="Culley D."/>
            <person name="Crous P.W."/>
            <person name="Fauchery L."/>
            <person name="Girlanda M."/>
            <person name="Hayes R.D."/>
            <person name="Keri Z."/>
            <person name="LaButti K."/>
            <person name="Lipzen A."/>
            <person name="Lombard V."/>
            <person name="Magnuson J."/>
            <person name="Maillard F."/>
            <person name="Murat C."/>
            <person name="Nolan M."/>
            <person name="Ohm R.A."/>
            <person name="Pangilinan J."/>
            <person name="Pereira M.F."/>
            <person name="Perotto S."/>
            <person name="Peter M."/>
            <person name="Pfister S."/>
            <person name="Riley R."/>
            <person name="Sitrit Y."/>
            <person name="Stielow J.B."/>
            <person name="Szollosi G."/>
            <person name="Zifcakova L."/>
            <person name="Stursova M."/>
            <person name="Spatafora J.W."/>
            <person name="Tedersoo L."/>
            <person name="Vaario L.M."/>
            <person name="Yamada A."/>
            <person name="Yan M."/>
            <person name="Wang P."/>
            <person name="Xu J."/>
            <person name="Bruns T."/>
            <person name="Baldrian P."/>
            <person name="Vilgalys R."/>
            <person name="Dunand C."/>
            <person name="Henrissat B."/>
            <person name="Grigoriev I.V."/>
            <person name="Hibbett D."/>
            <person name="Nagy L.G."/>
            <person name="Martin F.M."/>
        </authorList>
    </citation>
    <scope>NUCLEOTIDE SEQUENCE</scope>
    <source>
        <strain evidence="3">UP504</strain>
    </source>
</reference>
<evidence type="ECO:0000256" key="2">
    <source>
        <dbReference type="SAM" id="SignalP"/>
    </source>
</evidence>
<dbReference type="EMBL" id="MU128939">
    <property type="protein sequence ID" value="KAF9516444.1"/>
    <property type="molecule type" value="Genomic_DNA"/>
</dbReference>
<keyword evidence="1" id="KW-0812">Transmembrane</keyword>